<dbReference type="InterPro" id="IPR029503">
    <property type="entry name" value="PTS_EIIB_mannitol"/>
</dbReference>
<evidence type="ECO:0000256" key="12">
    <source>
        <dbReference type="ARBA" id="ARBA00022692"/>
    </source>
</evidence>
<dbReference type="InterPro" id="IPR013014">
    <property type="entry name" value="PTS_EIIC_2"/>
</dbReference>
<dbReference type="STRING" id="112903.SAMN04490178_1149"/>
<evidence type="ECO:0000256" key="15">
    <source>
        <dbReference type="ARBA" id="ARBA00033349"/>
    </source>
</evidence>
<accession>A0A1H8W3X0</accession>
<feature type="transmembrane region" description="Helical" evidence="16">
    <location>
        <begin position="77"/>
        <end position="102"/>
    </location>
</feature>
<evidence type="ECO:0000256" key="1">
    <source>
        <dbReference type="ARBA" id="ARBA00001655"/>
    </source>
</evidence>
<dbReference type="Proteomes" id="UP000198847">
    <property type="component" value="Unassembled WGS sequence"/>
</dbReference>
<dbReference type="NCBIfam" id="TIGR00851">
    <property type="entry name" value="mtlA"/>
    <property type="match status" value="1"/>
</dbReference>
<evidence type="ECO:0000256" key="7">
    <source>
        <dbReference type="ARBA" id="ARBA00022475"/>
    </source>
</evidence>
<feature type="transmembrane region" description="Helical" evidence="16">
    <location>
        <begin position="122"/>
        <end position="145"/>
    </location>
</feature>
<name>A0A1H8W3X0_9FIRM</name>
<evidence type="ECO:0000256" key="13">
    <source>
        <dbReference type="ARBA" id="ARBA00022989"/>
    </source>
</evidence>
<dbReference type="InterPro" id="IPR013011">
    <property type="entry name" value="PTS_EIIB_2"/>
</dbReference>
<dbReference type="InterPro" id="IPR050893">
    <property type="entry name" value="Sugar_PTS"/>
</dbReference>
<dbReference type="NCBIfam" id="NF011663">
    <property type="entry name" value="PRK15083.1"/>
    <property type="match status" value="1"/>
</dbReference>
<dbReference type="InterPro" id="IPR004718">
    <property type="entry name" value="PTS_IIC_mtl"/>
</dbReference>
<dbReference type="GO" id="GO:0090563">
    <property type="term" value="F:protein-phosphocysteine-sugar phosphotransferase activity"/>
    <property type="evidence" value="ECO:0007669"/>
    <property type="project" value="TreeGrafter"/>
</dbReference>
<keyword evidence="20" id="KW-1185">Reference proteome</keyword>
<dbReference type="GO" id="GO:0022872">
    <property type="term" value="F:protein-N(PI)-phosphohistidine-mannitol phosphotransferase system transmembrane transporter activity"/>
    <property type="evidence" value="ECO:0007669"/>
    <property type="project" value="InterPro"/>
</dbReference>
<dbReference type="PROSITE" id="PS51099">
    <property type="entry name" value="PTS_EIIB_TYPE_2"/>
    <property type="match status" value="1"/>
</dbReference>
<dbReference type="Gene3D" id="3.40.50.2300">
    <property type="match status" value="1"/>
</dbReference>
<protein>
    <recommendedName>
        <fullName evidence="5">PTS system mannitol-specific EIICB component</fullName>
        <ecNumber evidence="4">2.7.1.197</ecNumber>
    </recommendedName>
    <alternativeName>
        <fullName evidence="15">EIICB-Mtl</fullName>
    </alternativeName>
</protein>
<comment type="subcellular location">
    <subcellularLocation>
        <location evidence="3">Cell membrane</location>
        <topology evidence="3">Multi-pass membrane protein</topology>
    </subcellularLocation>
</comment>
<feature type="domain" description="PTS EIIC type-2" evidence="18">
    <location>
        <begin position="10"/>
        <end position="341"/>
    </location>
</feature>
<evidence type="ECO:0000313" key="20">
    <source>
        <dbReference type="Proteomes" id="UP000198847"/>
    </source>
</evidence>
<keyword evidence="6" id="KW-0813">Transport</keyword>
<keyword evidence="8" id="KW-0597">Phosphoprotein</keyword>
<keyword evidence="14 16" id="KW-0472">Membrane</keyword>
<dbReference type="InterPro" id="IPR003352">
    <property type="entry name" value="PTS_EIIC"/>
</dbReference>
<keyword evidence="10" id="KW-0808">Transferase</keyword>
<evidence type="ECO:0000256" key="4">
    <source>
        <dbReference type="ARBA" id="ARBA00011909"/>
    </source>
</evidence>
<dbReference type="PANTHER" id="PTHR30181:SF2">
    <property type="entry name" value="PTS SYSTEM MANNITOL-SPECIFIC EIICBA COMPONENT"/>
    <property type="match status" value="1"/>
</dbReference>
<comment type="catalytic activity">
    <reaction evidence="1">
        <text>D-mannitol(out) + N(pros)-phospho-L-histidyl-[protein] = D-mannitol 1-phosphate(in) + L-histidyl-[protein]</text>
        <dbReference type="Rhea" id="RHEA:33363"/>
        <dbReference type="Rhea" id="RHEA-COMP:9745"/>
        <dbReference type="Rhea" id="RHEA-COMP:9746"/>
        <dbReference type="ChEBI" id="CHEBI:16899"/>
        <dbReference type="ChEBI" id="CHEBI:29979"/>
        <dbReference type="ChEBI" id="CHEBI:61381"/>
        <dbReference type="ChEBI" id="CHEBI:64837"/>
        <dbReference type="EC" id="2.7.1.197"/>
    </reaction>
</comment>
<keyword evidence="12 16" id="KW-0812">Transmembrane</keyword>
<evidence type="ECO:0000259" key="17">
    <source>
        <dbReference type="PROSITE" id="PS51099"/>
    </source>
</evidence>
<evidence type="ECO:0000256" key="8">
    <source>
        <dbReference type="ARBA" id="ARBA00022553"/>
    </source>
</evidence>
<dbReference type="InterPro" id="IPR003501">
    <property type="entry name" value="PTS_EIIB_2/3"/>
</dbReference>
<evidence type="ECO:0000256" key="2">
    <source>
        <dbReference type="ARBA" id="ARBA00002434"/>
    </source>
</evidence>
<feature type="domain" description="PTS EIIB type-2" evidence="17">
    <location>
        <begin position="374"/>
        <end position="462"/>
    </location>
</feature>
<evidence type="ECO:0000256" key="14">
    <source>
        <dbReference type="ARBA" id="ARBA00023136"/>
    </source>
</evidence>
<dbReference type="RefSeq" id="WP_091747585.1">
    <property type="nucleotide sequence ID" value="NZ_FODY01000014.1"/>
</dbReference>
<dbReference type="EMBL" id="FODY01000014">
    <property type="protein sequence ID" value="SEP22335.1"/>
    <property type="molecule type" value="Genomic_DNA"/>
</dbReference>
<reference evidence="19 20" key="1">
    <citation type="submission" date="2016-10" db="EMBL/GenBank/DDBJ databases">
        <authorList>
            <person name="de Groot N.N."/>
        </authorList>
    </citation>
    <scope>NUCLEOTIDE SEQUENCE [LARGE SCALE GENOMIC DNA]</scope>
    <source>
        <strain evidence="19 20">DSM 13305</strain>
    </source>
</reference>
<proteinExistence type="predicted"/>
<feature type="transmembrane region" description="Helical" evidence="16">
    <location>
        <begin position="310"/>
        <end position="332"/>
    </location>
</feature>
<feature type="transmembrane region" description="Helical" evidence="16">
    <location>
        <begin position="244"/>
        <end position="262"/>
    </location>
</feature>
<dbReference type="AlphaFoldDB" id="A0A1H8W3X0"/>
<dbReference type="Pfam" id="PF02378">
    <property type="entry name" value="PTS_EIIC"/>
    <property type="match status" value="1"/>
</dbReference>
<feature type="transmembrane region" description="Helical" evidence="16">
    <location>
        <begin position="12"/>
        <end position="40"/>
    </location>
</feature>
<feature type="transmembrane region" description="Helical" evidence="16">
    <location>
        <begin position="46"/>
        <end position="65"/>
    </location>
</feature>
<evidence type="ECO:0000256" key="10">
    <source>
        <dbReference type="ARBA" id="ARBA00022679"/>
    </source>
</evidence>
<dbReference type="OrthoDB" id="9814222at2"/>
<dbReference type="SUPFAM" id="SSF52794">
    <property type="entry name" value="PTS system IIB component-like"/>
    <property type="match status" value="1"/>
</dbReference>
<evidence type="ECO:0000256" key="3">
    <source>
        <dbReference type="ARBA" id="ARBA00004651"/>
    </source>
</evidence>
<evidence type="ECO:0000313" key="19">
    <source>
        <dbReference type="EMBL" id="SEP22335.1"/>
    </source>
</evidence>
<dbReference type="CDD" id="cd05567">
    <property type="entry name" value="PTS_IIB_mannitol"/>
    <property type="match status" value="1"/>
</dbReference>
<dbReference type="PANTHER" id="PTHR30181">
    <property type="entry name" value="MANNITOL PERMEASE IIC COMPONENT"/>
    <property type="match status" value="1"/>
</dbReference>
<sequence length="462" mass="48649">MITRANIQAFGGFLTGMVLPNIGAFIAWGLITALFIPTGWAPNADIAKLVGPMIVYLLPMLIGYTGGKAIAGTRGGVMGTIATMGVIVGSSIPMFIGAMILGPLGGYVIKKFDEKMEGKIPAGFEMIVNNFSIGILGMILAVAAYKTIGPAILAVNEVVRVGIEALVQANLLPLLSIFNEPAKVLFLNNAIDQGIYAPLGVQAALEQGKSIFFMVASSPGPGLGLLLAYWMFGKGVSKESAPTAIIIHFFGGIHELYFPYVLMKPKMIVAMILGGMSGILTFQAFGAGLVAFPSPGSIISFLAMTPKGGYLATLAGVAVGTAVSFVVSSFLLKLDTQEVTEEDFASSKDLMQQLKGKKTATSVTATQTVAKDINLIVFACDAGMGSSAMGASVLQEKLKKSGVDVKVMNTSVEKIPQDADLVICHESLLERAKRAAAHVEFITIKNYVAAPQYDDLVKRLSH</sequence>
<keyword evidence="13 16" id="KW-1133">Transmembrane helix</keyword>
<feature type="transmembrane region" description="Helical" evidence="16">
    <location>
        <begin position="211"/>
        <end position="232"/>
    </location>
</feature>
<evidence type="ECO:0000259" key="18">
    <source>
        <dbReference type="PROSITE" id="PS51104"/>
    </source>
</evidence>
<dbReference type="InterPro" id="IPR036095">
    <property type="entry name" value="PTS_EIIB-like_sf"/>
</dbReference>
<dbReference type="Pfam" id="PF02302">
    <property type="entry name" value="PTS_IIB"/>
    <property type="match status" value="1"/>
</dbReference>
<keyword evidence="9" id="KW-0762">Sugar transport</keyword>
<evidence type="ECO:0000256" key="16">
    <source>
        <dbReference type="SAM" id="Phobius"/>
    </source>
</evidence>
<dbReference type="EC" id="2.7.1.197" evidence="4"/>
<evidence type="ECO:0000256" key="11">
    <source>
        <dbReference type="ARBA" id="ARBA00022683"/>
    </source>
</evidence>
<dbReference type="PROSITE" id="PS51104">
    <property type="entry name" value="PTS_EIIC_TYPE_2"/>
    <property type="match status" value="1"/>
</dbReference>
<gene>
    <name evidence="19" type="ORF">SAMN04490178_1149</name>
</gene>
<keyword evidence="11" id="KW-0598">Phosphotransferase system</keyword>
<feature type="transmembrane region" description="Helical" evidence="16">
    <location>
        <begin position="269"/>
        <end position="290"/>
    </location>
</feature>
<dbReference type="GO" id="GO:0009401">
    <property type="term" value="P:phosphoenolpyruvate-dependent sugar phosphotransferase system"/>
    <property type="evidence" value="ECO:0007669"/>
    <property type="project" value="UniProtKB-KW"/>
</dbReference>
<evidence type="ECO:0000256" key="9">
    <source>
        <dbReference type="ARBA" id="ARBA00022597"/>
    </source>
</evidence>
<comment type="function">
    <text evidence="2">The phosphoenolpyruvate-dependent sugar phosphotransferase system (sugar PTS), a major carbohydrate active transport system, catalyzes the phosphorylation of incoming sugar substrates concomitantly with their translocation across the cell membrane. The enzyme II CmtAB PTS system is involved in D-mannitol transport.</text>
</comment>
<organism evidence="19 20">
    <name type="scientific">Propionispora vibrioides</name>
    <dbReference type="NCBI Taxonomy" id="112903"/>
    <lineage>
        <taxon>Bacteria</taxon>
        <taxon>Bacillati</taxon>
        <taxon>Bacillota</taxon>
        <taxon>Negativicutes</taxon>
        <taxon>Selenomonadales</taxon>
        <taxon>Sporomusaceae</taxon>
        <taxon>Propionispora</taxon>
    </lineage>
</organism>
<keyword evidence="7" id="KW-1003">Cell membrane</keyword>
<evidence type="ECO:0000256" key="6">
    <source>
        <dbReference type="ARBA" id="ARBA00022448"/>
    </source>
</evidence>
<dbReference type="GO" id="GO:0005886">
    <property type="term" value="C:plasma membrane"/>
    <property type="evidence" value="ECO:0007669"/>
    <property type="project" value="UniProtKB-SubCell"/>
</dbReference>
<evidence type="ECO:0000256" key="5">
    <source>
        <dbReference type="ARBA" id="ARBA00021825"/>
    </source>
</evidence>